<dbReference type="Proteomes" id="UP000185596">
    <property type="component" value="Unassembled WGS sequence"/>
</dbReference>
<dbReference type="RefSeq" id="WP_075128042.1">
    <property type="nucleotide sequence ID" value="NZ_MSIE01000046.1"/>
</dbReference>
<accession>A0A1Q8CKY2</accession>
<dbReference type="SUPFAM" id="SSF52151">
    <property type="entry name" value="FabD/lysophospholipase-like"/>
    <property type="match status" value="1"/>
</dbReference>
<gene>
    <name evidence="4" type="ORF">BU204_24255</name>
</gene>
<evidence type="ECO:0000313" key="4">
    <source>
        <dbReference type="EMBL" id="OLF15013.1"/>
    </source>
</evidence>
<dbReference type="InterPro" id="IPR024925">
    <property type="entry name" value="Malonyl_CoA-ACP_transAc"/>
</dbReference>
<dbReference type="GO" id="GO:0005829">
    <property type="term" value="C:cytosol"/>
    <property type="evidence" value="ECO:0007669"/>
    <property type="project" value="TreeGrafter"/>
</dbReference>
<dbReference type="Gene3D" id="3.40.366.10">
    <property type="entry name" value="Malonyl-Coenzyme A Acyl Carrier Protein, domain 2"/>
    <property type="match status" value="1"/>
</dbReference>
<organism evidence="4 5">
    <name type="scientific">Actinophytocola xanthii</name>
    <dbReference type="NCBI Taxonomy" id="1912961"/>
    <lineage>
        <taxon>Bacteria</taxon>
        <taxon>Bacillati</taxon>
        <taxon>Actinomycetota</taxon>
        <taxon>Actinomycetes</taxon>
        <taxon>Pseudonocardiales</taxon>
        <taxon>Pseudonocardiaceae</taxon>
    </lineage>
</organism>
<keyword evidence="1" id="KW-0012">Acyltransferase</keyword>
<dbReference type="InterPro" id="IPR016035">
    <property type="entry name" value="Acyl_Trfase/lysoPLipase"/>
</dbReference>
<feature type="active site" evidence="2">
    <location>
        <position position="86"/>
    </location>
</feature>
<dbReference type="AlphaFoldDB" id="A0A1Q8CKY2"/>
<reference evidence="4 5" key="1">
    <citation type="submission" date="2016-12" db="EMBL/GenBank/DDBJ databases">
        <title>The draft genome sequence of Actinophytocola sp. 11-183.</title>
        <authorList>
            <person name="Wang W."/>
            <person name="Yuan L."/>
        </authorList>
    </citation>
    <scope>NUCLEOTIDE SEQUENCE [LARGE SCALE GENOMIC DNA]</scope>
    <source>
        <strain evidence="4 5">11-183</strain>
    </source>
</reference>
<dbReference type="STRING" id="1912961.BU204_24255"/>
<keyword evidence="1" id="KW-0808">Transferase</keyword>
<evidence type="ECO:0000256" key="2">
    <source>
        <dbReference type="PIRSR" id="PIRSR000446-1"/>
    </source>
</evidence>
<protein>
    <recommendedName>
        <fullName evidence="1">Malonyl CoA-acyl carrier protein transacylase</fullName>
        <ecNumber evidence="1">2.3.1.39</ecNumber>
    </recommendedName>
</protein>
<dbReference type="GO" id="GO:0006633">
    <property type="term" value="P:fatty acid biosynthetic process"/>
    <property type="evidence" value="ECO:0007669"/>
    <property type="project" value="TreeGrafter"/>
</dbReference>
<keyword evidence="5" id="KW-1185">Reference proteome</keyword>
<dbReference type="PANTHER" id="PTHR42681:SF6">
    <property type="entry name" value="BLL0263 PROTEIN"/>
    <property type="match status" value="1"/>
</dbReference>
<feature type="domain" description="Malonyl-CoA:ACP transacylase (MAT)" evidence="3">
    <location>
        <begin position="1"/>
        <end position="304"/>
    </location>
</feature>
<evidence type="ECO:0000259" key="3">
    <source>
        <dbReference type="SMART" id="SM00827"/>
    </source>
</evidence>
<evidence type="ECO:0000313" key="5">
    <source>
        <dbReference type="Proteomes" id="UP000185596"/>
    </source>
</evidence>
<dbReference type="InterPro" id="IPR001227">
    <property type="entry name" value="Ac_transferase_dom_sf"/>
</dbReference>
<name>A0A1Q8CKY2_9PSEU</name>
<dbReference type="Gene3D" id="3.30.70.250">
    <property type="entry name" value="Malonyl-CoA ACP transacylase, ACP-binding"/>
    <property type="match status" value="1"/>
</dbReference>
<dbReference type="InterPro" id="IPR014043">
    <property type="entry name" value="Acyl_transferase_dom"/>
</dbReference>
<dbReference type="EC" id="2.3.1.39" evidence="1"/>
<evidence type="ECO:0000256" key="1">
    <source>
        <dbReference type="PIRNR" id="PIRNR000446"/>
    </source>
</evidence>
<comment type="caution">
    <text evidence="4">The sequence shown here is derived from an EMBL/GenBank/DDBJ whole genome shotgun (WGS) entry which is preliminary data.</text>
</comment>
<comment type="catalytic activity">
    <reaction evidence="1">
        <text>holo-[ACP] + malonyl-CoA = malonyl-[ACP] + CoA</text>
        <dbReference type="Rhea" id="RHEA:41792"/>
        <dbReference type="Rhea" id="RHEA-COMP:9623"/>
        <dbReference type="Rhea" id="RHEA-COMP:9685"/>
        <dbReference type="ChEBI" id="CHEBI:57287"/>
        <dbReference type="ChEBI" id="CHEBI:57384"/>
        <dbReference type="ChEBI" id="CHEBI:64479"/>
        <dbReference type="ChEBI" id="CHEBI:78449"/>
        <dbReference type="EC" id="2.3.1.39"/>
    </reaction>
</comment>
<dbReference type="PIRSF" id="PIRSF000446">
    <property type="entry name" value="Mct"/>
    <property type="match status" value="1"/>
</dbReference>
<dbReference type="SUPFAM" id="SSF55048">
    <property type="entry name" value="Probable ACP-binding domain of malonyl-CoA ACP transacylase"/>
    <property type="match status" value="1"/>
</dbReference>
<dbReference type="Pfam" id="PF00698">
    <property type="entry name" value="Acyl_transf_1"/>
    <property type="match status" value="1"/>
</dbReference>
<dbReference type="EMBL" id="MSIE01000046">
    <property type="protein sequence ID" value="OLF15013.1"/>
    <property type="molecule type" value="Genomic_DNA"/>
</dbReference>
<dbReference type="InterPro" id="IPR016036">
    <property type="entry name" value="Malonyl_transacylase_ACP-bd"/>
</dbReference>
<dbReference type="GO" id="GO:0004314">
    <property type="term" value="F:[acyl-carrier-protein] S-malonyltransferase activity"/>
    <property type="evidence" value="ECO:0007669"/>
    <property type="project" value="UniProtKB-EC"/>
</dbReference>
<sequence length="311" mass="33045">MFPGQGSQRAGMAAHLLARYPDLTRPVFEFADETAGFALTQLCVDGGKQDLTRTDVTQLAVFATSLATWSVLTAHRYRPAAVAGHSLGELTALAAAGVLTIPAAFALVRRRGELMARVAERTSGAMVAVVGLDATTVEKLCADTRVPGVVEVANFNDFRQTVVSGHREAVTDLARACTAAGADKVVQLEVGAPFHCSLMAEIDDEFASALGACSFAPPSIPVISSVTGARLSIGEEAKSSLRRQLAGPVRWVDVLRTADEAGWTRFTEIGPGRVLTGFARSTFPDYPVRSTGDERRIEAVIRNEENEGVSQ</sequence>
<dbReference type="OrthoDB" id="3543921at2"/>
<dbReference type="InterPro" id="IPR050858">
    <property type="entry name" value="Mal-CoA-ACP_Trans/PKS_FabD"/>
</dbReference>
<dbReference type="PANTHER" id="PTHR42681">
    <property type="entry name" value="MALONYL-COA-ACYL CARRIER PROTEIN TRANSACYLASE, MITOCHONDRIAL"/>
    <property type="match status" value="1"/>
</dbReference>
<comment type="similarity">
    <text evidence="1">Belongs to the fabD family.</text>
</comment>
<dbReference type="SMART" id="SM00827">
    <property type="entry name" value="PKS_AT"/>
    <property type="match status" value="1"/>
</dbReference>
<feature type="active site" evidence="2">
    <location>
        <position position="195"/>
    </location>
</feature>
<proteinExistence type="inferred from homology"/>